<evidence type="ECO:0000313" key="2">
    <source>
        <dbReference type="EMBL" id="OWF44423.1"/>
    </source>
</evidence>
<feature type="transmembrane region" description="Helical" evidence="1">
    <location>
        <begin position="72"/>
        <end position="93"/>
    </location>
</feature>
<proteinExistence type="predicted"/>
<gene>
    <name evidence="2" type="ORF">KP79_PYT20490</name>
</gene>
<keyword evidence="1" id="KW-1133">Transmembrane helix</keyword>
<sequence length="264" mass="29800">MESEAGESCENAANLQTRIVIEDRLNEEINENTPDEDYCLRCQASERLGIYSAKNGYCVKVLQSCIMTKQGCVCVLFLLLMLFGTGIGIGISLSRMQTEVVCLTPLGQHENTNNSSKILQEIGTDKPSQTFPYKRQMESIDFNMANRNNLGLSYSEGVQPALMFRDGGVYNVSVSVMYDEKYCRGSYPSGTIHLRIERAEDRSKVGNDFSDSFSRHADKTWYVYGVISTKIEMQRGNGLRFITDYRDCIKADESNLEMEKLSQL</sequence>
<comment type="caution">
    <text evidence="2">The sequence shown here is derived from an EMBL/GenBank/DDBJ whole genome shotgun (WGS) entry which is preliminary data.</text>
</comment>
<dbReference type="AlphaFoldDB" id="A0A210Q6Q8"/>
<evidence type="ECO:0000256" key="1">
    <source>
        <dbReference type="SAM" id="Phobius"/>
    </source>
</evidence>
<evidence type="ECO:0000313" key="3">
    <source>
        <dbReference type="Proteomes" id="UP000242188"/>
    </source>
</evidence>
<accession>A0A210Q6Q8</accession>
<dbReference type="EMBL" id="NEDP02004782">
    <property type="protein sequence ID" value="OWF44423.1"/>
    <property type="molecule type" value="Genomic_DNA"/>
</dbReference>
<dbReference type="Proteomes" id="UP000242188">
    <property type="component" value="Unassembled WGS sequence"/>
</dbReference>
<keyword evidence="1" id="KW-0472">Membrane</keyword>
<name>A0A210Q6Q8_MIZYE</name>
<organism evidence="2 3">
    <name type="scientific">Mizuhopecten yessoensis</name>
    <name type="common">Japanese scallop</name>
    <name type="synonym">Patinopecten yessoensis</name>
    <dbReference type="NCBI Taxonomy" id="6573"/>
    <lineage>
        <taxon>Eukaryota</taxon>
        <taxon>Metazoa</taxon>
        <taxon>Spiralia</taxon>
        <taxon>Lophotrochozoa</taxon>
        <taxon>Mollusca</taxon>
        <taxon>Bivalvia</taxon>
        <taxon>Autobranchia</taxon>
        <taxon>Pteriomorphia</taxon>
        <taxon>Pectinida</taxon>
        <taxon>Pectinoidea</taxon>
        <taxon>Pectinidae</taxon>
        <taxon>Mizuhopecten</taxon>
    </lineage>
</organism>
<keyword evidence="1" id="KW-0812">Transmembrane</keyword>
<keyword evidence="3" id="KW-1185">Reference proteome</keyword>
<reference evidence="2 3" key="1">
    <citation type="journal article" date="2017" name="Nat. Ecol. Evol.">
        <title>Scallop genome provides insights into evolution of bilaterian karyotype and development.</title>
        <authorList>
            <person name="Wang S."/>
            <person name="Zhang J."/>
            <person name="Jiao W."/>
            <person name="Li J."/>
            <person name="Xun X."/>
            <person name="Sun Y."/>
            <person name="Guo X."/>
            <person name="Huan P."/>
            <person name="Dong B."/>
            <person name="Zhang L."/>
            <person name="Hu X."/>
            <person name="Sun X."/>
            <person name="Wang J."/>
            <person name="Zhao C."/>
            <person name="Wang Y."/>
            <person name="Wang D."/>
            <person name="Huang X."/>
            <person name="Wang R."/>
            <person name="Lv J."/>
            <person name="Li Y."/>
            <person name="Zhang Z."/>
            <person name="Liu B."/>
            <person name="Lu W."/>
            <person name="Hui Y."/>
            <person name="Liang J."/>
            <person name="Zhou Z."/>
            <person name="Hou R."/>
            <person name="Li X."/>
            <person name="Liu Y."/>
            <person name="Li H."/>
            <person name="Ning X."/>
            <person name="Lin Y."/>
            <person name="Zhao L."/>
            <person name="Xing Q."/>
            <person name="Dou J."/>
            <person name="Li Y."/>
            <person name="Mao J."/>
            <person name="Guo H."/>
            <person name="Dou H."/>
            <person name="Li T."/>
            <person name="Mu C."/>
            <person name="Jiang W."/>
            <person name="Fu Q."/>
            <person name="Fu X."/>
            <person name="Miao Y."/>
            <person name="Liu J."/>
            <person name="Yu Q."/>
            <person name="Li R."/>
            <person name="Liao H."/>
            <person name="Li X."/>
            <person name="Kong Y."/>
            <person name="Jiang Z."/>
            <person name="Chourrout D."/>
            <person name="Li R."/>
            <person name="Bao Z."/>
        </authorList>
    </citation>
    <scope>NUCLEOTIDE SEQUENCE [LARGE SCALE GENOMIC DNA]</scope>
    <source>
        <strain evidence="2 3">PY_sf001</strain>
    </source>
</reference>
<protein>
    <submittedName>
        <fullName evidence="2">Uncharacterized protein</fullName>
    </submittedName>
</protein>